<comment type="caution">
    <text evidence="11">The sequence shown here is derived from an EMBL/GenBank/DDBJ whole genome shotgun (WGS) entry which is preliminary data.</text>
</comment>
<dbReference type="GO" id="GO:0005886">
    <property type="term" value="C:plasma membrane"/>
    <property type="evidence" value="ECO:0007669"/>
    <property type="project" value="UniProtKB-SubCell"/>
</dbReference>
<evidence type="ECO:0000256" key="6">
    <source>
        <dbReference type="ARBA" id="ARBA00022989"/>
    </source>
</evidence>
<evidence type="ECO:0000313" key="12">
    <source>
        <dbReference type="Proteomes" id="UP000824070"/>
    </source>
</evidence>
<dbReference type="PANTHER" id="PTHR24221:SF499">
    <property type="entry name" value="FATTY ACID ABC TRANSPORTER ATP-BINDING_PERMEASE PROTEIN"/>
    <property type="match status" value="1"/>
</dbReference>
<dbReference type="PROSITE" id="PS50893">
    <property type="entry name" value="ABC_TRANSPORTER_2"/>
    <property type="match status" value="1"/>
</dbReference>
<evidence type="ECO:0000256" key="2">
    <source>
        <dbReference type="ARBA" id="ARBA00022448"/>
    </source>
</evidence>
<feature type="transmembrane region" description="Helical" evidence="8">
    <location>
        <begin position="163"/>
        <end position="182"/>
    </location>
</feature>
<dbReference type="FunFam" id="3.40.50.300:FF:000287">
    <property type="entry name" value="Multidrug ABC transporter ATP-binding protein"/>
    <property type="match status" value="1"/>
</dbReference>
<sequence length="643" mass="71221">MSNKKSQPQRAQLGLRHAFSIFSRLFKRIFSYSPGLFFLAIITILLSSAAGVIGSLFTGTILVDQFIEPMLRDEPTAMFGIPMNIGTAILLMAAVYAIGIICCYVYQMSVCQIGQGTQKKIRDELFSHMESLPLSYFDTRTHGDIMSIYTNDIDTLREMISRVLPMVLQSLVTMLCALVAMFVTSWMLTLVVLAFFVLIVATVFFFSGRSASFFINQQRWLGKTDGYIEEMISGQKVIKVFTHERQSEQGFDKLNDELCVYQTKAQQFSNILGPINNNLGNLQYVVLALVGGILIAYGIGNITAGDIISFLQLGKSFIMPVGMLSMQLNLFIMAMAGAERIFELIDSPSEVDNGYVQLVYASEGPSGEPVKSETRTGKWAWEHPHTDGSPTTYTWLRGKINMYDVDFSYVPGKTILHGITLYAEPGQKVAFVGPTGAGKTTITNLLNRFYDIEDGKIRFDDININKIKKKDLRRALGMVLQDTALFTGTVKENIRYGNPEATDEEVVQAAKLANADNFIRMLPNGYDTVLHGAGAGLSQGQRQLLSIARAACANPPVLILDEATSSIDSRTEKLVQQGMDAIMKGRTVFVIAHRLSTIQNSDVIMVLQDGCIIERGNHDQLLQQKGKYYQLYTGGKASPEPAK</sequence>
<dbReference type="SUPFAM" id="SSF52540">
    <property type="entry name" value="P-loop containing nucleoside triphosphate hydrolases"/>
    <property type="match status" value="1"/>
</dbReference>
<evidence type="ECO:0000256" key="4">
    <source>
        <dbReference type="ARBA" id="ARBA00022741"/>
    </source>
</evidence>
<dbReference type="PROSITE" id="PS00211">
    <property type="entry name" value="ABC_TRANSPORTER_1"/>
    <property type="match status" value="1"/>
</dbReference>
<protein>
    <submittedName>
        <fullName evidence="11">ABC transporter ATP-binding protein</fullName>
    </submittedName>
</protein>
<dbReference type="Proteomes" id="UP000824070">
    <property type="component" value="Unassembled WGS sequence"/>
</dbReference>
<feature type="transmembrane region" description="Helical" evidence="8">
    <location>
        <begin position="83"/>
        <end position="106"/>
    </location>
</feature>
<dbReference type="InterPro" id="IPR036640">
    <property type="entry name" value="ABC1_TM_sf"/>
</dbReference>
<dbReference type="Pfam" id="PF00005">
    <property type="entry name" value="ABC_tran"/>
    <property type="match status" value="1"/>
</dbReference>
<evidence type="ECO:0000256" key="7">
    <source>
        <dbReference type="ARBA" id="ARBA00023136"/>
    </source>
</evidence>
<keyword evidence="5 11" id="KW-0067">ATP-binding</keyword>
<evidence type="ECO:0000259" key="9">
    <source>
        <dbReference type="PROSITE" id="PS50893"/>
    </source>
</evidence>
<keyword evidence="6 8" id="KW-1133">Transmembrane helix</keyword>
<dbReference type="CDD" id="cd03254">
    <property type="entry name" value="ABCC_Glucan_exporter_like"/>
    <property type="match status" value="1"/>
</dbReference>
<name>A0A9D1S3T2_9FIRM</name>
<reference evidence="11" key="2">
    <citation type="journal article" date="2021" name="PeerJ">
        <title>Extensive microbial diversity within the chicken gut microbiome revealed by metagenomics and culture.</title>
        <authorList>
            <person name="Gilroy R."/>
            <person name="Ravi A."/>
            <person name="Getino M."/>
            <person name="Pursley I."/>
            <person name="Horton D.L."/>
            <person name="Alikhan N.F."/>
            <person name="Baker D."/>
            <person name="Gharbi K."/>
            <person name="Hall N."/>
            <person name="Watson M."/>
            <person name="Adriaenssens E.M."/>
            <person name="Foster-Nyarko E."/>
            <person name="Jarju S."/>
            <person name="Secka A."/>
            <person name="Antonio M."/>
            <person name="Oren A."/>
            <person name="Chaudhuri R.R."/>
            <person name="La Ragione R."/>
            <person name="Hildebrand F."/>
            <person name="Pallen M.J."/>
        </authorList>
    </citation>
    <scope>NUCLEOTIDE SEQUENCE</scope>
    <source>
        <strain evidence="11">ChiGjej1B1-22543</strain>
    </source>
</reference>
<feature type="domain" description="ABC transporter" evidence="9">
    <location>
        <begin position="400"/>
        <end position="634"/>
    </location>
</feature>
<dbReference type="Gene3D" id="3.40.50.300">
    <property type="entry name" value="P-loop containing nucleotide triphosphate hydrolases"/>
    <property type="match status" value="1"/>
</dbReference>
<accession>A0A9D1S3T2</accession>
<dbReference type="InterPro" id="IPR039421">
    <property type="entry name" value="Type_1_exporter"/>
</dbReference>
<keyword evidence="2" id="KW-0813">Transport</keyword>
<dbReference type="GO" id="GO:0140359">
    <property type="term" value="F:ABC-type transporter activity"/>
    <property type="evidence" value="ECO:0007669"/>
    <property type="project" value="InterPro"/>
</dbReference>
<dbReference type="GO" id="GO:0005524">
    <property type="term" value="F:ATP binding"/>
    <property type="evidence" value="ECO:0007669"/>
    <property type="project" value="UniProtKB-KW"/>
</dbReference>
<dbReference type="PANTHER" id="PTHR24221">
    <property type="entry name" value="ATP-BINDING CASSETTE SUB-FAMILY B"/>
    <property type="match status" value="1"/>
</dbReference>
<feature type="transmembrane region" description="Helical" evidence="8">
    <location>
        <begin position="188"/>
        <end position="206"/>
    </location>
</feature>
<dbReference type="Pfam" id="PF00664">
    <property type="entry name" value="ABC_membrane"/>
    <property type="match status" value="1"/>
</dbReference>
<dbReference type="PROSITE" id="PS50929">
    <property type="entry name" value="ABC_TM1F"/>
    <property type="match status" value="1"/>
</dbReference>
<dbReference type="InterPro" id="IPR027417">
    <property type="entry name" value="P-loop_NTPase"/>
</dbReference>
<keyword evidence="4" id="KW-0547">Nucleotide-binding</keyword>
<evidence type="ECO:0000259" key="10">
    <source>
        <dbReference type="PROSITE" id="PS50929"/>
    </source>
</evidence>
<dbReference type="SUPFAM" id="SSF90123">
    <property type="entry name" value="ABC transporter transmembrane region"/>
    <property type="match status" value="1"/>
</dbReference>
<dbReference type="InterPro" id="IPR003593">
    <property type="entry name" value="AAA+_ATPase"/>
</dbReference>
<dbReference type="AlphaFoldDB" id="A0A9D1S3T2"/>
<gene>
    <name evidence="11" type="ORF">IAC52_04470</name>
</gene>
<evidence type="ECO:0000256" key="5">
    <source>
        <dbReference type="ARBA" id="ARBA00022840"/>
    </source>
</evidence>
<comment type="subcellular location">
    <subcellularLocation>
        <location evidence="1">Cell membrane</location>
        <topology evidence="1">Multi-pass membrane protein</topology>
    </subcellularLocation>
</comment>
<dbReference type="EMBL" id="DVMV01000038">
    <property type="protein sequence ID" value="HIU45532.1"/>
    <property type="molecule type" value="Genomic_DNA"/>
</dbReference>
<organism evidence="11 12">
    <name type="scientific">Candidatus Alloenteromonas pullicola</name>
    <dbReference type="NCBI Taxonomy" id="2840784"/>
    <lineage>
        <taxon>Bacteria</taxon>
        <taxon>Bacillati</taxon>
        <taxon>Bacillota</taxon>
        <taxon>Bacillota incertae sedis</taxon>
        <taxon>Candidatus Alloenteromonas</taxon>
    </lineage>
</organism>
<dbReference type="SMART" id="SM00382">
    <property type="entry name" value="AAA"/>
    <property type="match status" value="1"/>
</dbReference>
<keyword evidence="3 8" id="KW-0812">Transmembrane</keyword>
<proteinExistence type="predicted"/>
<reference evidence="11" key="1">
    <citation type="submission" date="2020-10" db="EMBL/GenBank/DDBJ databases">
        <authorList>
            <person name="Gilroy R."/>
        </authorList>
    </citation>
    <scope>NUCLEOTIDE SEQUENCE</scope>
    <source>
        <strain evidence="11">ChiGjej1B1-22543</strain>
    </source>
</reference>
<dbReference type="CDD" id="cd18547">
    <property type="entry name" value="ABC_6TM_Tm288_like"/>
    <property type="match status" value="1"/>
</dbReference>
<dbReference type="InterPro" id="IPR003439">
    <property type="entry name" value="ABC_transporter-like_ATP-bd"/>
</dbReference>
<dbReference type="InterPro" id="IPR011527">
    <property type="entry name" value="ABC1_TM_dom"/>
</dbReference>
<keyword evidence="7 8" id="KW-0472">Membrane</keyword>
<evidence type="ECO:0000256" key="1">
    <source>
        <dbReference type="ARBA" id="ARBA00004651"/>
    </source>
</evidence>
<dbReference type="Gene3D" id="1.20.1560.10">
    <property type="entry name" value="ABC transporter type 1, transmembrane domain"/>
    <property type="match status" value="1"/>
</dbReference>
<feature type="domain" description="ABC transmembrane type-1" evidence="10">
    <location>
        <begin position="38"/>
        <end position="333"/>
    </location>
</feature>
<dbReference type="InterPro" id="IPR017871">
    <property type="entry name" value="ABC_transporter-like_CS"/>
</dbReference>
<feature type="transmembrane region" description="Helical" evidence="8">
    <location>
        <begin position="36"/>
        <end position="63"/>
    </location>
</feature>
<evidence type="ECO:0000256" key="3">
    <source>
        <dbReference type="ARBA" id="ARBA00022692"/>
    </source>
</evidence>
<feature type="transmembrane region" description="Helical" evidence="8">
    <location>
        <begin position="284"/>
        <end position="311"/>
    </location>
</feature>
<dbReference type="GO" id="GO:0016887">
    <property type="term" value="F:ATP hydrolysis activity"/>
    <property type="evidence" value="ECO:0007669"/>
    <property type="project" value="InterPro"/>
</dbReference>
<evidence type="ECO:0000256" key="8">
    <source>
        <dbReference type="SAM" id="Phobius"/>
    </source>
</evidence>
<evidence type="ECO:0000313" key="11">
    <source>
        <dbReference type="EMBL" id="HIU45532.1"/>
    </source>
</evidence>